<sequence>MSGTYLGMPAFPAAAREAVGNATLRGNLRHATHTIRAKRAKAVAEVEDWAELREAGKRIKDHTLRHLDTYLERLEESVTAAGGVVHWAADAE</sequence>
<protein>
    <submittedName>
        <fullName evidence="1">(4Fe-4S)-binding protein</fullName>
    </submittedName>
</protein>
<proteinExistence type="predicted"/>
<name>A0ABX3YGH8_9ACTN</name>
<dbReference type="InterPro" id="IPR004452">
    <property type="entry name" value="LutB/LldF"/>
</dbReference>
<gene>
    <name evidence="1" type="ORF">OQI_24115</name>
</gene>
<feature type="non-terminal residue" evidence="1">
    <location>
        <position position="92"/>
    </location>
</feature>
<evidence type="ECO:0000313" key="1">
    <source>
        <dbReference type="EMBL" id="OSZ57994.1"/>
    </source>
</evidence>
<evidence type="ECO:0000313" key="2">
    <source>
        <dbReference type="Proteomes" id="UP000194266"/>
    </source>
</evidence>
<accession>A0ABX3YGH8</accession>
<dbReference type="EMBL" id="MRYD01000150">
    <property type="protein sequence ID" value="OSZ57994.1"/>
    <property type="molecule type" value="Genomic_DNA"/>
</dbReference>
<dbReference type="PANTHER" id="PTHR47153:SF2">
    <property type="entry name" value="LACTATE UTILIZATION PROTEIN B"/>
    <property type="match status" value="1"/>
</dbReference>
<keyword evidence="2" id="KW-1185">Reference proteome</keyword>
<dbReference type="PANTHER" id="PTHR47153">
    <property type="entry name" value="LACTATE UTILIZATION PROTEIN B"/>
    <property type="match status" value="1"/>
</dbReference>
<reference evidence="1 2" key="1">
    <citation type="submission" date="2016-12" db="EMBL/GenBank/DDBJ databases">
        <title>Genome Mining:The Detection of Biosynthetic Gene Clusters to Aid in the Expression of Curamycin A produced by Streptomyces sp. strain CZA14.</title>
        <authorList>
            <person name="Durrell K.A."/>
            <person name="Kirby B.M."/>
            <person name="Khan W."/>
            <person name="Mthethwa T."/>
            <person name="Le Roes-Hill M."/>
        </authorList>
    </citation>
    <scope>NUCLEOTIDE SEQUENCE [LARGE SCALE GENOMIC DNA]</scope>
    <source>
        <strain evidence="1 2">CZA14</strain>
    </source>
</reference>
<organism evidence="1 2">
    <name type="scientific">Streptomyces pharetrae CZA14</name>
    <dbReference type="NCBI Taxonomy" id="1144883"/>
    <lineage>
        <taxon>Bacteria</taxon>
        <taxon>Bacillati</taxon>
        <taxon>Actinomycetota</taxon>
        <taxon>Actinomycetes</taxon>
        <taxon>Kitasatosporales</taxon>
        <taxon>Streptomycetaceae</taxon>
        <taxon>Streptomyces</taxon>
    </lineage>
</organism>
<comment type="caution">
    <text evidence="1">The sequence shown here is derived from an EMBL/GenBank/DDBJ whole genome shotgun (WGS) entry which is preliminary data.</text>
</comment>
<dbReference type="Proteomes" id="UP000194266">
    <property type="component" value="Unassembled WGS sequence"/>
</dbReference>